<name>A0A4Y7ITL8_PAPSO</name>
<dbReference type="Gramene" id="RZC52233">
    <property type="protein sequence ID" value="RZC52233"/>
    <property type="gene ID" value="C5167_020659"/>
</dbReference>
<reference evidence="1 2" key="1">
    <citation type="journal article" date="2018" name="Science">
        <title>The opium poppy genome and morphinan production.</title>
        <authorList>
            <person name="Guo L."/>
            <person name="Winzer T."/>
            <person name="Yang X."/>
            <person name="Li Y."/>
            <person name="Ning Z."/>
            <person name="He Z."/>
            <person name="Teodor R."/>
            <person name="Lu Y."/>
            <person name="Bowser T.A."/>
            <person name="Graham I.A."/>
            <person name="Ye K."/>
        </authorList>
    </citation>
    <scope>NUCLEOTIDE SEQUENCE [LARGE SCALE GENOMIC DNA]</scope>
    <source>
        <strain evidence="2">cv. HN1</strain>
        <tissue evidence="1">Leaves</tissue>
    </source>
</reference>
<evidence type="ECO:0000313" key="1">
    <source>
        <dbReference type="EMBL" id="RZC52233.1"/>
    </source>
</evidence>
<gene>
    <name evidence="1" type="ORF">C5167_020659</name>
</gene>
<dbReference type="AlphaFoldDB" id="A0A4Y7ITL8"/>
<dbReference type="EMBL" id="CM010716">
    <property type="protein sequence ID" value="RZC52233.1"/>
    <property type="molecule type" value="Genomic_DNA"/>
</dbReference>
<dbReference type="Proteomes" id="UP000316621">
    <property type="component" value="Chromosome 2"/>
</dbReference>
<sequence length="117" mass="12903">MQCISASISLVQCIFSHSRSPKTGTSHKFILARYCAGGKWTAVRLASTCVPSRLPGPKIVPTYEASSYLIAVIYKECGESDDMRVEILIPCKMCKPPAKHRITYIEFSNAQAFNKAS</sequence>
<feature type="non-terminal residue" evidence="1">
    <location>
        <position position="117"/>
    </location>
</feature>
<keyword evidence="2" id="KW-1185">Reference proteome</keyword>
<proteinExistence type="predicted"/>
<organism evidence="1 2">
    <name type="scientific">Papaver somniferum</name>
    <name type="common">Opium poppy</name>
    <dbReference type="NCBI Taxonomy" id="3469"/>
    <lineage>
        <taxon>Eukaryota</taxon>
        <taxon>Viridiplantae</taxon>
        <taxon>Streptophyta</taxon>
        <taxon>Embryophyta</taxon>
        <taxon>Tracheophyta</taxon>
        <taxon>Spermatophyta</taxon>
        <taxon>Magnoliopsida</taxon>
        <taxon>Ranunculales</taxon>
        <taxon>Papaveraceae</taxon>
        <taxon>Papaveroideae</taxon>
        <taxon>Papaver</taxon>
    </lineage>
</organism>
<accession>A0A4Y7ITL8</accession>
<protein>
    <submittedName>
        <fullName evidence="1">Uncharacterized protein</fullName>
    </submittedName>
</protein>
<evidence type="ECO:0000313" key="2">
    <source>
        <dbReference type="Proteomes" id="UP000316621"/>
    </source>
</evidence>